<sequence length="18" mass="2061">MALDGHFVLWGYPEGCCY</sequence>
<accession>A0A2P2QZA2</accession>
<reference evidence="1" key="1">
    <citation type="submission" date="2018-02" db="EMBL/GenBank/DDBJ databases">
        <title>Rhizophora mucronata_Transcriptome.</title>
        <authorList>
            <person name="Meera S.P."/>
            <person name="Sreeshan A."/>
            <person name="Augustine A."/>
        </authorList>
    </citation>
    <scope>NUCLEOTIDE SEQUENCE</scope>
    <source>
        <tissue evidence="1">Leaf</tissue>
    </source>
</reference>
<dbReference type="EMBL" id="GGEC01091826">
    <property type="protein sequence ID" value="MBX72310.1"/>
    <property type="molecule type" value="Transcribed_RNA"/>
</dbReference>
<proteinExistence type="predicted"/>
<dbReference type="AlphaFoldDB" id="A0A2P2QZA2"/>
<organism evidence="1">
    <name type="scientific">Rhizophora mucronata</name>
    <name type="common">Asiatic mangrove</name>
    <dbReference type="NCBI Taxonomy" id="61149"/>
    <lineage>
        <taxon>Eukaryota</taxon>
        <taxon>Viridiplantae</taxon>
        <taxon>Streptophyta</taxon>
        <taxon>Embryophyta</taxon>
        <taxon>Tracheophyta</taxon>
        <taxon>Spermatophyta</taxon>
        <taxon>Magnoliopsida</taxon>
        <taxon>eudicotyledons</taxon>
        <taxon>Gunneridae</taxon>
        <taxon>Pentapetalae</taxon>
        <taxon>rosids</taxon>
        <taxon>fabids</taxon>
        <taxon>Malpighiales</taxon>
        <taxon>Rhizophoraceae</taxon>
        <taxon>Rhizophora</taxon>
    </lineage>
</organism>
<evidence type="ECO:0000313" key="1">
    <source>
        <dbReference type="EMBL" id="MBX72310.1"/>
    </source>
</evidence>
<protein>
    <submittedName>
        <fullName evidence="1">Uncharacterized protein</fullName>
    </submittedName>
</protein>
<name>A0A2P2QZA2_RHIMU</name>